<dbReference type="AlphaFoldDB" id="A0A0R2A9Q8"/>
<keyword evidence="2" id="KW-1185">Reference proteome</keyword>
<sequence length="174" mass="19829">MKRKAKIITLAMVILIAIVALGSAGYVRYQANRTPVTSQRQTVQHHSKKVSIIGKWEGTKKYPDAQAVKIKLTLNRDNTYQLVEENTVSQCWTRTYTGTYKRSGKTITCIPNRVVVATYSSKTALKAHQVSATDTVDKAQFYKQFGNQQHSKITVHQTWMKIDHDHEQIHLTKL</sequence>
<reference evidence="1 2" key="1">
    <citation type="journal article" date="2015" name="Genome Announc.">
        <title>Expanding the biotechnology potential of lactobacilli through comparative genomics of 213 strains and associated genera.</title>
        <authorList>
            <person name="Sun Z."/>
            <person name="Harris H.M."/>
            <person name="McCann A."/>
            <person name="Guo C."/>
            <person name="Argimon S."/>
            <person name="Zhang W."/>
            <person name="Yang X."/>
            <person name="Jeffery I.B."/>
            <person name="Cooney J.C."/>
            <person name="Kagawa T.F."/>
            <person name="Liu W."/>
            <person name="Song Y."/>
            <person name="Salvetti E."/>
            <person name="Wrobel A."/>
            <person name="Rasinkangas P."/>
            <person name="Parkhill J."/>
            <person name="Rea M.C."/>
            <person name="O'Sullivan O."/>
            <person name="Ritari J."/>
            <person name="Douillard F.P."/>
            <person name="Paul Ross R."/>
            <person name="Yang R."/>
            <person name="Briner A.E."/>
            <person name="Felis G.E."/>
            <person name="de Vos W.M."/>
            <person name="Barrangou R."/>
            <person name="Klaenhammer T.R."/>
            <person name="Caufield P.W."/>
            <person name="Cui Y."/>
            <person name="Zhang H."/>
            <person name="O'Toole P.W."/>
        </authorList>
    </citation>
    <scope>NUCLEOTIDE SEQUENCE [LARGE SCALE GENOMIC DNA]</scope>
    <source>
        <strain evidence="1 2">DSM 20634</strain>
    </source>
</reference>
<dbReference type="PATRIC" id="fig|1423813.3.peg.2467"/>
<accession>A0A0R2A9Q8</accession>
<proteinExistence type="predicted"/>
<dbReference type="RefSeq" id="WP_057777448.1">
    <property type="nucleotide sequence ID" value="NZ_AYYY01000006.1"/>
</dbReference>
<dbReference type="InterPro" id="IPR043176">
    <property type="entry name" value="NlpE_N_sf"/>
</dbReference>
<gene>
    <name evidence="1" type="ORF">FC26_GL002420</name>
</gene>
<name>A0A0R2A9Q8_9LACO</name>
<evidence type="ECO:0000313" key="1">
    <source>
        <dbReference type="EMBL" id="KRM62356.1"/>
    </source>
</evidence>
<evidence type="ECO:0000313" key="2">
    <source>
        <dbReference type="Proteomes" id="UP000051733"/>
    </source>
</evidence>
<comment type="caution">
    <text evidence="1">The sequence shown here is derived from an EMBL/GenBank/DDBJ whole genome shotgun (WGS) entry which is preliminary data.</text>
</comment>
<dbReference type="Proteomes" id="UP000051733">
    <property type="component" value="Unassembled WGS sequence"/>
</dbReference>
<dbReference type="Gene3D" id="2.40.128.300">
    <property type="match status" value="1"/>
</dbReference>
<protein>
    <submittedName>
        <fullName evidence="1">Uncharacterized protein</fullName>
    </submittedName>
</protein>
<organism evidence="1 2">
    <name type="scientific">Paucilactobacillus vaccinostercus DSM 20634</name>
    <dbReference type="NCBI Taxonomy" id="1423813"/>
    <lineage>
        <taxon>Bacteria</taxon>
        <taxon>Bacillati</taxon>
        <taxon>Bacillota</taxon>
        <taxon>Bacilli</taxon>
        <taxon>Lactobacillales</taxon>
        <taxon>Lactobacillaceae</taxon>
        <taxon>Paucilactobacillus</taxon>
    </lineage>
</organism>
<dbReference type="EMBL" id="AYYY01000006">
    <property type="protein sequence ID" value="KRM62356.1"/>
    <property type="molecule type" value="Genomic_DNA"/>
</dbReference>